<sequence length="91" mass="10247">MPKKIEIEKGVRKINTVPRSHGKTPDFRELPLFSSAIAAPTEDSALTTDLVSKKFGISQSELKKCTVGRFLELNNWVILHKGRNSWRVINA</sequence>
<proteinExistence type="predicted"/>
<accession>A0ABU8YQA6</accession>
<evidence type="ECO:0000313" key="1">
    <source>
        <dbReference type="EMBL" id="MEK0186391.1"/>
    </source>
</evidence>
<gene>
    <name evidence="1" type="ORF">WMG39_16265</name>
</gene>
<comment type="caution">
    <text evidence="1">The sequence shown here is derived from an EMBL/GenBank/DDBJ whole genome shotgun (WGS) entry which is preliminary data.</text>
</comment>
<dbReference type="RefSeq" id="WP_340523578.1">
    <property type="nucleotide sequence ID" value="NZ_JBBLXS010000211.1"/>
</dbReference>
<keyword evidence="2" id="KW-1185">Reference proteome</keyword>
<evidence type="ECO:0000313" key="2">
    <source>
        <dbReference type="Proteomes" id="UP001384579"/>
    </source>
</evidence>
<protein>
    <submittedName>
        <fullName evidence="1">Uncharacterized protein</fullName>
    </submittedName>
</protein>
<name>A0ABU8YQA6_9CYAN</name>
<reference evidence="1 2" key="1">
    <citation type="journal article" date="2020" name="Harmful Algae">
        <title>Molecular and morphological characterization of a novel dihydroanatoxin-a producing Microcoleus species (cyanobacteria) from the Russian River, California, USA.</title>
        <authorList>
            <person name="Conklin K.Y."/>
            <person name="Stancheva R."/>
            <person name="Otten T.G."/>
            <person name="Fadness R."/>
            <person name="Boyer G.L."/>
            <person name="Read B."/>
            <person name="Zhang X."/>
            <person name="Sheath R.G."/>
        </authorList>
    </citation>
    <scope>NUCLEOTIDE SEQUENCE [LARGE SCALE GENOMIC DNA]</scope>
    <source>
        <strain evidence="1 2">PTRS2</strain>
    </source>
</reference>
<organism evidence="1 2">
    <name type="scientific">Microcoleus anatoxicus PTRS2</name>
    <dbReference type="NCBI Taxonomy" id="2705321"/>
    <lineage>
        <taxon>Bacteria</taxon>
        <taxon>Bacillati</taxon>
        <taxon>Cyanobacteriota</taxon>
        <taxon>Cyanophyceae</taxon>
        <taxon>Oscillatoriophycideae</taxon>
        <taxon>Oscillatoriales</taxon>
        <taxon>Microcoleaceae</taxon>
        <taxon>Microcoleus</taxon>
        <taxon>Microcoleus anatoxicus</taxon>
    </lineage>
</organism>
<dbReference type="EMBL" id="JBBLXS010000211">
    <property type="protein sequence ID" value="MEK0186391.1"/>
    <property type="molecule type" value="Genomic_DNA"/>
</dbReference>
<dbReference type="Proteomes" id="UP001384579">
    <property type="component" value="Unassembled WGS sequence"/>
</dbReference>